<accession>A0AAD5R9C9</accession>
<comment type="caution">
    <text evidence="1">The sequence shown here is derived from an EMBL/GenBank/DDBJ whole genome shotgun (WGS) entry which is preliminary data.</text>
</comment>
<dbReference type="AlphaFoldDB" id="A0AAD5R9C9"/>
<sequence length="62" mass="6892">MCVATQHGRPRTPIQALLSTATTCSDTIVDGPRTAHMTSRQCRWPSYPAERDLAKYLLGRTC</sequence>
<dbReference type="Proteomes" id="UP001196413">
    <property type="component" value="Unassembled WGS sequence"/>
</dbReference>
<evidence type="ECO:0000313" key="2">
    <source>
        <dbReference type="Proteomes" id="UP001196413"/>
    </source>
</evidence>
<gene>
    <name evidence="1" type="ORF">KIN20_032745</name>
</gene>
<reference evidence="1" key="1">
    <citation type="submission" date="2021-06" db="EMBL/GenBank/DDBJ databases">
        <title>Parelaphostrongylus tenuis whole genome reference sequence.</title>
        <authorList>
            <person name="Garwood T.J."/>
            <person name="Larsen P.A."/>
            <person name="Fountain-Jones N.M."/>
            <person name="Garbe J.R."/>
            <person name="Macchietto M.G."/>
            <person name="Kania S.A."/>
            <person name="Gerhold R.W."/>
            <person name="Richards J.E."/>
            <person name="Wolf T.M."/>
        </authorList>
    </citation>
    <scope>NUCLEOTIDE SEQUENCE</scope>
    <source>
        <strain evidence="1">MNPRO001-30</strain>
        <tissue evidence="1">Meninges</tissue>
    </source>
</reference>
<keyword evidence="2" id="KW-1185">Reference proteome</keyword>
<dbReference type="EMBL" id="JAHQIW010006871">
    <property type="protein sequence ID" value="KAJ1370919.1"/>
    <property type="molecule type" value="Genomic_DNA"/>
</dbReference>
<organism evidence="1 2">
    <name type="scientific">Parelaphostrongylus tenuis</name>
    <name type="common">Meningeal worm</name>
    <dbReference type="NCBI Taxonomy" id="148309"/>
    <lineage>
        <taxon>Eukaryota</taxon>
        <taxon>Metazoa</taxon>
        <taxon>Ecdysozoa</taxon>
        <taxon>Nematoda</taxon>
        <taxon>Chromadorea</taxon>
        <taxon>Rhabditida</taxon>
        <taxon>Rhabditina</taxon>
        <taxon>Rhabditomorpha</taxon>
        <taxon>Strongyloidea</taxon>
        <taxon>Metastrongylidae</taxon>
        <taxon>Parelaphostrongylus</taxon>
    </lineage>
</organism>
<name>A0AAD5R9C9_PARTN</name>
<proteinExistence type="predicted"/>
<protein>
    <submittedName>
        <fullName evidence="1">Uncharacterized protein</fullName>
    </submittedName>
</protein>
<evidence type="ECO:0000313" key="1">
    <source>
        <dbReference type="EMBL" id="KAJ1370919.1"/>
    </source>
</evidence>